<dbReference type="Proteomes" id="UP001177000">
    <property type="component" value="Chromosome"/>
</dbReference>
<evidence type="ECO:0000256" key="2">
    <source>
        <dbReference type="SAM" id="Phobius"/>
    </source>
</evidence>
<dbReference type="EMBL" id="OX458335">
    <property type="protein sequence ID" value="CAI8716952.1"/>
    <property type="molecule type" value="Genomic_DNA"/>
</dbReference>
<dbReference type="NCBIfam" id="TIGR03696">
    <property type="entry name" value="Rhs_assc_core"/>
    <property type="match status" value="1"/>
</dbReference>
<dbReference type="NCBIfam" id="TIGR01643">
    <property type="entry name" value="YD_repeat_2x"/>
    <property type="match status" value="7"/>
</dbReference>
<feature type="domain" description="Teneurin-like YD-shell" evidence="4">
    <location>
        <begin position="692"/>
        <end position="839"/>
    </location>
</feature>
<dbReference type="InterPro" id="IPR045351">
    <property type="entry name" value="DUF6531"/>
</dbReference>
<reference evidence="6" key="1">
    <citation type="submission" date="2023-03" db="EMBL/GenBank/DDBJ databases">
        <authorList>
            <person name="Pothier F. J."/>
        </authorList>
    </citation>
    <scope>NUCLEOTIDE SEQUENCE</scope>
    <source>
        <strain evidence="6">DAPP-PG 215</strain>
    </source>
</reference>
<dbReference type="InterPro" id="IPR057925">
    <property type="entry name" value="prePAAR_DddA"/>
</dbReference>
<evidence type="ECO:0000256" key="1">
    <source>
        <dbReference type="ARBA" id="ARBA00022737"/>
    </source>
</evidence>
<dbReference type="CDD" id="cd14742">
    <property type="entry name" value="PAAR_RHS"/>
    <property type="match status" value="1"/>
</dbReference>
<evidence type="ECO:0000259" key="3">
    <source>
        <dbReference type="Pfam" id="PF20148"/>
    </source>
</evidence>
<dbReference type="Pfam" id="PF20148">
    <property type="entry name" value="DUF6531"/>
    <property type="match status" value="1"/>
</dbReference>
<dbReference type="InterPro" id="IPR031325">
    <property type="entry name" value="RHS_repeat"/>
</dbReference>
<feature type="domain" description="Teneurin-like YD-shell" evidence="4">
    <location>
        <begin position="992"/>
        <end position="1249"/>
    </location>
</feature>
<keyword evidence="2" id="KW-1133">Transmembrane helix</keyword>
<dbReference type="Gene3D" id="2.180.10.10">
    <property type="entry name" value="RHS repeat-associated core"/>
    <property type="match status" value="3"/>
</dbReference>
<feature type="domain" description="DUF6531" evidence="3">
    <location>
        <begin position="231"/>
        <end position="304"/>
    </location>
</feature>
<proteinExistence type="predicted"/>
<organism evidence="6 7">
    <name type="scientific">Pseudomonas syringae pv. tomato</name>
    <dbReference type="NCBI Taxonomy" id="323"/>
    <lineage>
        <taxon>Bacteria</taxon>
        <taxon>Pseudomonadati</taxon>
        <taxon>Pseudomonadota</taxon>
        <taxon>Gammaproteobacteria</taxon>
        <taxon>Pseudomonadales</taxon>
        <taxon>Pseudomonadaceae</taxon>
        <taxon>Pseudomonas</taxon>
    </lineage>
</organism>
<feature type="transmembrane region" description="Helical" evidence="2">
    <location>
        <begin position="16"/>
        <end position="36"/>
    </location>
</feature>
<dbReference type="InterPro" id="IPR050708">
    <property type="entry name" value="T6SS_VgrG/RHS"/>
</dbReference>
<dbReference type="InterPro" id="IPR056823">
    <property type="entry name" value="TEN-like_YD-shell"/>
</dbReference>
<keyword evidence="1" id="KW-0677">Repeat</keyword>
<accession>A0AAV1BBV1</accession>
<protein>
    <submittedName>
        <fullName evidence="6">Rhs protein</fullName>
    </submittedName>
</protein>
<gene>
    <name evidence="6" type="ORF">DAPPPG215_00025</name>
</gene>
<feature type="transmembrane region" description="Helical" evidence="2">
    <location>
        <begin position="43"/>
        <end position="63"/>
    </location>
</feature>
<dbReference type="RefSeq" id="WP_168199490.1">
    <property type="nucleotide sequence ID" value="NZ_CP019871.1"/>
</dbReference>
<dbReference type="PRINTS" id="PR00394">
    <property type="entry name" value="RHSPROTEIN"/>
</dbReference>
<evidence type="ECO:0000259" key="5">
    <source>
        <dbReference type="Pfam" id="PF25799"/>
    </source>
</evidence>
<feature type="domain" description="Teneurin-like YD-shell" evidence="4">
    <location>
        <begin position="479"/>
        <end position="660"/>
    </location>
</feature>
<dbReference type="InterPro" id="IPR006530">
    <property type="entry name" value="YD"/>
</dbReference>
<dbReference type="Pfam" id="PF05593">
    <property type="entry name" value="RHS_repeat"/>
    <property type="match status" value="1"/>
</dbReference>
<dbReference type="InterPro" id="IPR022385">
    <property type="entry name" value="Rhs_assc_core"/>
</dbReference>
<dbReference type="Pfam" id="PF05488">
    <property type="entry name" value="PAAR_motif"/>
    <property type="match status" value="1"/>
</dbReference>
<evidence type="ECO:0000259" key="4">
    <source>
        <dbReference type="Pfam" id="PF25023"/>
    </source>
</evidence>
<dbReference type="Gene3D" id="2.60.200.60">
    <property type="match status" value="1"/>
</dbReference>
<evidence type="ECO:0000313" key="7">
    <source>
        <dbReference type="Proteomes" id="UP001177000"/>
    </source>
</evidence>
<name>A0AAV1BBV1_PSEUB</name>
<sequence>MFEAARLMDEIDHTSAMTGFVLGAIVGIAAVAYVSFTVATCGLGGILLGLAVGLAGNAIASLGESIGAAFSSAAGQIESGSPNVFINGRPAAFAIDSTAVCEKHSPIVKVAEGSSNVFINGKPAARKGDKLTCGAKIGTGSNNVFIGGGTHRYLAVDDEVSATARYTVDILLVVAGGAKAVGSIAKLGLQAGLKAAGPCALRFMGGIVLSDAIVRFGVAPLAEKVLGGLHGNPVDTTTGRKLLIDEFDFSLPGRMPIEWTRFYASDLNVDSVLGKGWVLPWEQSLRRKGSFLYLSDNQGRSVPFVTLDYNQRIYNAQEQLYLVRTNGGHYLVQTLDNVFYYFGEVPDDNQPVPLERIENALGHFLHFVRSEDGVLTDICATGGQRVHLHYDEVSHRLSTVKRIVDGKAVETLVRYHYDSNGQLNGVYNRNGDSVRTFSYTDGLMTRHANALGLGCEYRWEVLDDKPRVVEHWTSDGEHLHFDYDFEARQTRVTDVLGRCAEVTYNKDRRVIASTDFGGEQYRIALDDSGNITGLTLPDGNQLGFEYDDLSRLTAETDPLGRTTRFKHHYKTTLVKQVTYPDGSTWQARYDDRGNLITEIDALGNKTEYYNGEDGLPHTITDATLKSKYLWWNSLAQVERFQDCSGKSTHYRYDERHQLIAVTDALNNTTTLERKPGGEVLRIDHPDGSRERFTYNAHGQVLTHTNGKGQTTHLARNARGLPVRRQDPKGLMVAYQYDKALRLVALTNENDATYTFAYDHSDRLIEEKRIDQLTRRFSYNLGGHLTQVEETGYSEKGERPQRSTYFERDSIGRLLARLNDDARQDFAYDDSDRLLSIQRKPTDSGRKLGVTAEKLEFAYDILGRLTKEASPQGALTYDYDTLGNLTTLTLPTGQHLNHLYYGSGHLHQLNLDGQLISDMERDDLHREIYRTQGKLTSCFGYDAVGRKAWQYATTLPAEKLSQIQNPLIKPERYVEHAYNSIHRRYEYDLAGELSRTLDKLRGEVSYEYEANGRLLEQNPKKRFEGEAFRYDAAGNRLNFNTSRFDHVKDNRLKEWRNHEYKYDAWGNLIEKIVGIVRWQTFTYDSENRLVKTETMANSQVEVTSSYQYDSLGRRVGKQSDIQGQTDQKRFLWQGLRMLREESPEQSSLYLYEPGSYAPLARVDQKEGETENTIYYYHTDQIGTPLEMTDAEGHIVWQAKYAPWGLIKQLVVNEVEQNLRFQGQYFDVETGLHYNTFRYYDPEIGRFITQDPIGLSGGDNLYLYAPNPYGWVDPWGLCNSSSGGATATEPLKALPAPRQIEASWGSNTYKQGGLMTGMANNTSKPGGLMTGIEHVFYRHGPNSGFSNTSKFSAGTSVKDVSNYVDSALRYGKVTPNGPGGYVVEHNVGKTIGIDVSGKSTSVIKINVRNGIIHTAFPK</sequence>
<feature type="domain" description="Double-stranded DNA deaminase toxin A prePAAR motif" evidence="5">
    <location>
        <begin position="1"/>
        <end position="56"/>
    </location>
</feature>
<dbReference type="Pfam" id="PF25023">
    <property type="entry name" value="TEN_YD-shell"/>
    <property type="match status" value="3"/>
</dbReference>
<dbReference type="PANTHER" id="PTHR32305:SF15">
    <property type="entry name" value="PROTEIN RHSA-RELATED"/>
    <property type="match status" value="1"/>
</dbReference>
<dbReference type="InterPro" id="IPR008727">
    <property type="entry name" value="PAAR_motif"/>
</dbReference>
<evidence type="ECO:0000313" key="6">
    <source>
        <dbReference type="EMBL" id="CAI8716952.1"/>
    </source>
</evidence>
<dbReference type="Pfam" id="PF25799">
    <property type="entry name" value="prePAAR_I"/>
    <property type="match status" value="1"/>
</dbReference>
<keyword evidence="2" id="KW-0472">Membrane</keyword>
<keyword evidence="2" id="KW-0812">Transmembrane</keyword>
<dbReference type="PANTHER" id="PTHR32305">
    <property type="match status" value="1"/>
</dbReference>